<dbReference type="EnsemblPlants" id="LPERR08G07150.1">
    <property type="protein sequence ID" value="LPERR08G07150.1"/>
    <property type="gene ID" value="LPERR08G07150"/>
</dbReference>
<keyword evidence="3" id="KW-1185">Reference proteome</keyword>
<evidence type="ECO:0000313" key="2">
    <source>
        <dbReference type="EnsemblPlants" id="LPERR08G07150.1"/>
    </source>
</evidence>
<dbReference type="AlphaFoldDB" id="A0A0D9X5Y9"/>
<proteinExistence type="predicted"/>
<organism evidence="2 3">
    <name type="scientific">Leersia perrieri</name>
    <dbReference type="NCBI Taxonomy" id="77586"/>
    <lineage>
        <taxon>Eukaryota</taxon>
        <taxon>Viridiplantae</taxon>
        <taxon>Streptophyta</taxon>
        <taxon>Embryophyta</taxon>
        <taxon>Tracheophyta</taxon>
        <taxon>Spermatophyta</taxon>
        <taxon>Magnoliopsida</taxon>
        <taxon>Liliopsida</taxon>
        <taxon>Poales</taxon>
        <taxon>Poaceae</taxon>
        <taxon>BOP clade</taxon>
        <taxon>Oryzoideae</taxon>
        <taxon>Oryzeae</taxon>
        <taxon>Oryzinae</taxon>
        <taxon>Leersia</taxon>
    </lineage>
</organism>
<evidence type="ECO:0000256" key="1">
    <source>
        <dbReference type="SAM" id="MobiDB-lite"/>
    </source>
</evidence>
<accession>A0A0D9X5Y9</accession>
<reference evidence="3" key="2">
    <citation type="submission" date="2013-12" db="EMBL/GenBank/DDBJ databases">
        <authorList>
            <person name="Yu Y."/>
            <person name="Lee S."/>
            <person name="de Baynast K."/>
            <person name="Wissotski M."/>
            <person name="Liu L."/>
            <person name="Talag J."/>
            <person name="Goicoechea J."/>
            <person name="Angelova A."/>
            <person name="Jetty R."/>
            <person name="Kudrna D."/>
            <person name="Golser W."/>
            <person name="Rivera L."/>
            <person name="Zhang J."/>
            <person name="Wing R."/>
        </authorList>
    </citation>
    <scope>NUCLEOTIDE SEQUENCE</scope>
</reference>
<dbReference type="Gramene" id="LPERR08G07150.1">
    <property type="protein sequence ID" value="LPERR08G07150.1"/>
    <property type="gene ID" value="LPERR08G07150"/>
</dbReference>
<evidence type="ECO:0000313" key="3">
    <source>
        <dbReference type="Proteomes" id="UP000032180"/>
    </source>
</evidence>
<name>A0A0D9X5Y9_9ORYZ</name>
<feature type="region of interest" description="Disordered" evidence="1">
    <location>
        <begin position="1"/>
        <end position="37"/>
    </location>
</feature>
<protein>
    <submittedName>
        <fullName evidence="2">Uncharacterized protein</fullName>
    </submittedName>
</protein>
<reference evidence="2" key="3">
    <citation type="submission" date="2015-04" db="UniProtKB">
        <authorList>
            <consortium name="EnsemblPlants"/>
        </authorList>
    </citation>
    <scope>IDENTIFICATION</scope>
</reference>
<dbReference type="Proteomes" id="UP000032180">
    <property type="component" value="Chromosome 8"/>
</dbReference>
<sequence length="61" mass="6790">MSGRLDRIVMPRQGEGRSPPIPGQETGRRDAGSRHKVHVRRDGHGVALYDSKHNARYALVS</sequence>
<reference evidence="2 3" key="1">
    <citation type="submission" date="2012-08" db="EMBL/GenBank/DDBJ databases">
        <title>Oryza genome evolution.</title>
        <authorList>
            <person name="Wing R.A."/>
        </authorList>
    </citation>
    <scope>NUCLEOTIDE SEQUENCE</scope>
</reference>
<dbReference type="HOGENOM" id="CLU_2925948_0_0_1"/>